<dbReference type="Gene3D" id="3.20.20.150">
    <property type="entry name" value="Divalent-metal-dependent TIM barrel enzymes"/>
    <property type="match status" value="1"/>
</dbReference>
<keyword evidence="3" id="KW-1185">Reference proteome</keyword>
<dbReference type="RefSeq" id="WP_257743074.1">
    <property type="nucleotide sequence ID" value="NZ_CP096115.1"/>
</dbReference>
<dbReference type="PANTHER" id="PTHR12110">
    <property type="entry name" value="HYDROXYPYRUVATE ISOMERASE"/>
    <property type="match status" value="1"/>
</dbReference>
<sequence>MKNPVYFASSGKIWSAIEWIYGIEDKGYDGWEISAEGNYRLDVRESKERIAETLGNTNLSVSVHAPFSDLNLASLNYPIYHESIRQLQACVTNAADFTDRVTIHPGYMSPAAKLLPGKVWDLHKEALREIGKTASDCGVLVCLENMPDIPDFLCRFPDEIFGMTEGIEGIGITLDCGHANTTGTLNGFLKDLSRISHLHIHDNNGKSDEHKAVGDGTIHWDDVFSAIKRSDYRGICVVEGRNIDEAEKSLEFIRRNAL</sequence>
<dbReference type="AlphaFoldDB" id="A0A9E7PQE4"/>
<evidence type="ECO:0000259" key="1">
    <source>
        <dbReference type="Pfam" id="PF01261"/>
    </source>
</evidence>
<dbReference type="Proteomes" id="UP001060368">
    <property type="component" value="Chromosome"/>
</dbReference>
<organism evidence="2 3">
    <name type="scientific">Methanoplanus endosymbiosus</name>
    <dbReference type="NCBI Taxonomy" id="33865"/>
    <lineage>
        <taxon>Archaea</taxon>
        <taxon>Methanobacteriati</taxon>
        <taxon>Methanobacteriota</taxon>
        <taxon>Stenosarchaea group</taxon>
        <taxon>Methanomicrobia</taxon>
        <taxon>Methanomicrobiales</taxon>
        <taxon>Methanomicrobiaceae</taxon>
        <taxon>Methanoplanus</taxon>
    </lineage>
</organism>
<dbReference type="SUPFAM" id="SSF51658">
    <property type="entry name" value="Xylose isomerase-like"/>
    <property type="match status" value="1"/>
</dbReference>
<protein>
    <submittedName>
        <fullName evidence="2">Sugar phosphate isomerase/epimerase</fullName>
    </submittedName>
</protein>
<keyword evidence="2" id="KW-0413">Isomerase</keyword>
<accession>A0A9E7PQE4</accession>
<name>A0A9E7PQE4_9EURY</name>
<dbReference type="Pfam" id="PF01261">
    <property type="entry name" value="AP_endonuc_2"/>
    <property type="match status" value="1"/>
</dbReference>
<reference evidence="2" key="1">
    <citation type="submission" date="2022-04" db="EMBL/GenBank/DDBJ databases">
        <title>Complete genome of Methanoplanus endosymbiosus DSM 3599.</title>
        <authorList>
            <person name="Chen S.-C."/>
            <person name="You Y.-T."/>
            <person name="Zhou Y.-Z."/>
            <person name="Lai M.-C."/>
        </authorList>
    </citation>
    <scope>NUCLEOTIDE SEQUENCE</scope>
    <source>
        <strain evidence="2">DSM 3599</strain>
    </source>
</reference>
<evidence type="ECO:0000313" key="2">
    <source>
        <dbReference type="EMBL" id="UUX92931.1"/>
    </source>
</evidence>
<dbReference type="KEGG" id="mend:L6E24_02045"/>
<evidence type="ECO:0000313" key="3">
    <source>
        <dbReference type="Proteomes" id="UP001060368"/>
    </source>
</evidence>
<feature type="domain" description="Xylose isomerase-like TIM barrel" evidence="1">
    <location>
        <begin position="25"/>
        <end position="255"/>
    </location>
</feature>
<dbReference type="InterPro" id="IPR036237">
    <property type="entry name" value="Xyl_isomerase-like_sf"/>
</dbReference>
<dbReference type="GO" id="GO:0016853">
    <property type="term" value="F:isomerase activity"/>
    <property type="evidence" value="ECO:0007669"/>
    <property type="project" value="UniProtKB-KW"/>
</dbReference>
<dbReference type="GeneID" id="74306438"/>
<dbReference type="PANTHER" id="PTHR12110:SF21">
    <property type="entry name" value="XYLOSE ISOMERASE-LIKE TIM BARREL DOMAIN-CONTAINING PROTEIN"/>
    <property type="match status" value="1"/>
</dbReference>
<gene>
    <name evidence="2" type="ORF">L6E24_02045</name>
</gene>
<dbReference type="EMBL" id="CP096115">
    <property type="protein sequence ID" value="UUX92931.1"/>
    <property type="molecule type" value="Genomic_DNA"/>
</dbReference>
<proteinExistence type="predicted"/>
<dbReference type="InterPro" id="IPR050312">
    <property type="entry name" value="IolE/XylAMocC-like"/>
</dbReference>
<dbReference type="InterPro" id="IPR013022">
    <property type="entry name" value="Xyl_isomerase-like_TIM-brl"/>
</dbReference>